<dbReference type="EMBL" id="LR797116">
    <property type="protein sequence ID" value="CAB4187840.1"/>
    <property type="molecule type" value="Genomic_DNA"/>
</dbReference>
<gene>
    <name evidence="2" type="ORF">UFOVP1017_14</name>
    <name evidence="3" type="ORF">UFOVP1168_14</name>
    <name evidence="4" type="ORF">UFOVP1617_39</name>
    <name evidence="1" type="ORF">UFOVP511_14</name>
</gene>
<dbReference type="EMBL" id="LR796968">
    <property type="protein sequence ID" value="CAB4178494.1"/>
    <property type="molecule type" value="Genomic_DNA"/>
</dbReference>
<proteinExistence type="predicted"/>
<evidence type="ECO:0000313" key="2">
    <source>
        <dbReference type="EMBL" id="CAB4178494.1"/>
    </source>
</evidence>
<accession>A0A6J5MLJ6</accession>
<evidence type="ECO:0000313" key="3">
    <source>
        <dbReference type="EMBL" id="CAB4187840.1"/>
    </source>
</evidence>
<protein>
    <submittedName>
        <fullName evidence="1">Uncharacterized protein</fullName>
    </submittedName>
</protein>
<sequence length="103" mass="11880">MTQPDLFAVPQPVTQEGFDVYDTENPAIYAKLAQFAIEAHRAGATHIGIGMLYERLRWYTKVEARDDTFKVNNNYRAFYARKLMRDFPVLEGIFETRTSKADA</sequence>
<evidence type="ECO:0000313" key="4">
    <source>
        <dbReference type="EMBL" id="CAB4219606.1"/>
    </source>
</evidence>
<organism evidence="1">
    <name type="scientific">uncultured Caudovirales phage</name>
    <dbReference type="NCBI Taxonomy" id="2100421"/>
    <lineage>
        <taxon>Viruses</taxon>
        <taxon>Duplodnaviria</taxon>
        <taxon>Heunggongvirae</taxon>
        <taxon>Uroviricota</taxon>
        <taxon>Caudoviricetes</taxon>
        <taxon>Peduoviridae</taxon>
        <taxon>Maltschvirus</taxon>
        <taxon>Maltschvirus maltsch</taxon>
    </lineage>
</organism>
<name>A0A6J5MLJ6_9CAUD</name>
<dbReference type="EMBL" id="LR796490">
    <property type="protein sequence ID" value="CAB4147132.1"/>
    <property type="molecule type" value="Genomic_DNA"/>
</dbReference>
<dbReference type="EMBL" id="LR797483">
    <property type="protein sequence ID" value="CAB4219606.1"/>
    <property type="molecule type" value="Genomic_DNA"/>
</dbReference>
<evidence type="ECO:0000313" key="1">
    <source>
        <dbReference type="EMBL" id="CAB4147132.1"/>
    </source>
</evidence>
<reference evidence="1" key="1">
    <citation type="submission" date="2020-04" db="EMBL/GenBank/DDBJ databases">
        <authorList>
            <person name="Chiriac C."/>
            <person name="Salcher M."/>
            <person name="Ghai R."/>
            <person name="Kavagutti S V."/>
        </authorList>
    </citation>
    <scope>NUCLEOTIDE SEQUENCE</scope>
</reference>